<evidence type="ECO:0000313" key="3">
    <source>
        <dbReference type="Proteomes" id="UP000030108"/>
    </source>
</evidence>
<feature type="region of interest" description="Disordered" evidence="1">
    <location>
        <begin position="1"/>
        <end position="167"/>
    </location>
</feature>
<feature type="compositionally biased region" description="Acidic residues" evidence="1">
    <location>
        <begin position="147"/>
        <end position="157"/>
    </location>
</feature>
<feature type="compositionally biased region" description="Acidic residues" evidence="1">
    <location>
        <begin position="117"/>
        <end position="128"/>
    </location>
</feature>
<sequence>MTYLVFTSLLKPKVSEPEDELEEDEDEAMEDEMSTTKAGAKSKVALATSSKGKQNASLSGEESEEEQAKKMLKQNKSLSSNPKKPVKEPRGTSEKVVLTARERARQKMRPRPMPNPEAEEDKAETEVETDNKVAVESKRQQKGVVSDAEEEDGEGSEDLPSLSYQPLGDGMRVVKTTKMVVKVPTLGAVATCMRQKTK</sequence>
<accession>X8JC10</accession>
<feature type="compositionally biased region" description="Polar residues" evidence="1">
    <location>
        <begin position="47"/>
        <end position="60"/>
    </location>
</feature>
<evidence type="ECO:0000256" key="1">
    <source>
        <dbReference type="SAM" id="MobiDB-lite"/>
    </source>
</evidence>
<feature type="compositionally biased region" description="Basic and acidic residues" evidence="1">
    <location>
        <begin position="129"/>
        <end position="139"/>
    </location>
</feature>
<dbReference type="Proteomes" id="UP000030108">
    <property type="component" value="Unassembled WGS sequence"/>
</dbReference>
<feature type="compositionally biased region" description="Acidic residues" evidence="1">
    <location>
        <begin position="17"/>
        <end position="33"/>
    </location>
</feature>
<evidence type="ECO:0000313" key="2">
    <source>
        <dbReference type="EMBL" id="EUC60791.1"/>
    </source>
</evidence>
<protein>
    <submittedName>
        <fullName evidence="2">Uncharacterized protein</fullName>
    </submittedName>
</protein>
<reference evidence="3" key="1">
    <citation type="journal article" date="2014" name="Genome Announc.">
        <title>Draft genome sequence of the plant-pathogenic soil fungus Rhizoctonia solani anastomosis group 3 strain Rhs1AP.</title>
        <authorList>
            <person name="Cubeta M.A."/>
            <person name="Thomas E."/>
            <person name="Dean R.A."/>
            <person name="Jabaji S."/>
            <person name="Neate S.M."/>
            <person name="Tavantzis S."/>
            <person name="Toda T."/>
            <person name="Vilgalys R."/>
            <person name="Bharathan N."/>
            <person name="Fedorova-Abrams N."/>
            <person name="Pakala S.B."/>
            <person name="Pakala S.M."/>
            <person name="Zafar N."/>
            <person name="Joardar V."/>
            <person name="Losada L."/>
            <person name="Nierman W.C."/>
        </authorList>
    </citation>
    <scope>NUCLEOTIDE SEQUENCE [LARGE SCALE GENOMIC DNA]</scope>
    <source>
        <strain evidence="3">AG-3</strain>
    </source>
</reference>
<organism evidence="2 3">
    <name type="scientific">Rhizoctonia solani AG-3 Rhs1AP</name>
    <dbReference type="NCBI Taxonomy" id="1086054"/>
    <lineage>
        <taxon>Eukaryota</taxon>
        <taxon>Fungi</taxon>
        <taxon>Dikarya</taxon>
        <taxon>Basidiomycota</taxon>
        <taxon>Agaricomycotina</taxon>
        <taxon>Agaricomycetes</taxon>
        <taxon>Cantharellales</taxon>
        <taxon>Ceratobasidiaceae</taxon>
        <taxon>Rhizoctonia</taxon>
    </lineage>
</organism>
<dbReference type="AlphaFoldDB" id="X8JC10"/>
<name>X8JC10_9AGAM</name>
<proteinExistence type="predicted"/>
<feature type="non-terminal residue" evidence="2">
    <location>
        <position position="198"/>
    </location>
</feature>
<dbReference type="EMBL" id="JATN01000319">
    <property type="protein sequence ID" value="EUC60791.1"/>
    <property type="molecule type" value="Genomic_DNA"/>
</dbReference>
<gene>
    <name evidence="2" type="ORF">RSOL_365430</name>
</gene>
<comment type="caution">
    <text evidence="2">The sequence shown here is derived from an EMBL/GenBank/DDBJ whole genome shotgun (WGS) entry which is preliminary data.</text>
</comment>